<accession>A0ABM9QL17</accession>
<protein>
    <submittedName>
        <fullName evidence="1">Uncharacterized protein</fullName>
    </submittedName>
</protein>
<dbReference type="EMBL" id="CCJX01000001">
    <property type="protein sequence ID" value="CDS94266.1"/>
    <property type="molecule type" value="Genomic_DNA"/>
</dbReference>
<evidence type="ECO:0000313" key="2">
    <source>
        <dbReference type="Proteomes" id="UP000049077"/>
    </source>
</evidence>
<name>A0ABM9QL17_9VIBR</name>
<dbReference type="GeneID" id="93901893"/>
<organism evidence="1 2">
    <name type="scientific">Vibrio crassostreae</name>
    <dbReference type="NCBI Taxonomy" id="246167"/>
    <lineage>
        <taxon>Bacteria</taxon>
        <taxon>Pseudomonadati</taxon>
        <taxon>Pseudomonadota</taxon>
        <taxon>Gammaproteobacteria</taxon>
        <taxon>Vibrionales</taxon>
        <taxon>Vibrionaceae</taxon>
        <taxon>Vibrio</taxon>
    </lineage>
</organism>
<gene>
    <name evidence="1" type="ORF">VCR4J5_10004</name>
</gene>
<reference evidence="1 2" key="1">
    <citation type="submission" date="2014-06" db="EMBL/GenBank/DDBJ databases">
        <authorList>
            <person name="Le Roux F."/>
        </authorList>
    </citation>
    <scope>NUCLEOTIDE SEQUENCE [LARGE SCALE GENOMIC DNA]</scope>
    <source>
        <strain evidence="1 2">J5-4</strain>
    </source>
</reference>
<evidence type="ECO:0000313" key="1">
    <source>
        <dbReference type="EMBL" id="CDS94266.1"/>
    </source>
</evidence>
<proteinExistence type="predicted"/>
<dbReference type="RefSeq" id="WP_048659849.1">
    <property type="nucleotide sequence ID" value="NZ_AP025477.1"/>
</dbReference>
<keyword evidence="2" id="KW-1185">Reference proteome</keyword>
<comment type="caution">
    <text evidence="1">The sequence shown here is derived from an EMBL/GenBank/DDBJ whole genome shotgun (WGS) entry which is preliminary data.</text>
</comment>
<dbReference type="Proteomes" id="UP000049077">
    <property type="component" value="Unassembled WGS sequence"/>
</dbReference>
<sequence length="238" mass="27817">MFSFLKRKPENPLKFYNEIPLVENGVTKPGKLFVIEQQLMKEFIVRALDDNKVRRGGVINTFEGPYADETDFRIQLDFERAFDLLTKQKEMRSCNPFFLPEKPSFQLGAVDIVTFPFHHALVSNIDIASNTSEILWRINNNLVNQFLPHNYRNLGALSVFHFNEEPIDDAPIHNIFLFEEKVTDEFNRKYKTIVNSSLLPIYVDVDSSVMDDRYVYQERRKEDGPPFNLELITKALFS</sequence>